<evidence type="ECO:0000259" key="1">
    <source>
        <dbReference type="Pfam" id="PF07727"/>
    </source>
</evidence>
<dbReference type="Pfam" id="PF07727">
    <property type="entry name" value="RVT_2"/>
    <property type="match status" value="1"/>
</dbReference>
<evidence type="ECO:0000313" key="2">
    <source>
        <dbReference type="EMBL" id="KAL0347851.1"/>
    </source>
</evidence>
<name>A0AAW2NXD7_9LAMI</name>
<sequence>MLARQKMPATTAMRRAIGRGTVLNSLPLSKYKSEAFEKFKEFRLEVENQTGTRSKRFNQIEVAMRFEMESMSSNKVWTLVDLPKGFKSIRCKWVYKRNLGADVEVITFKARLVAKGYTQRPGVDFEETYSPIAMTKSIRILLAISTYYDYEIWQIDVKMTFLNGFIEEEIYMDQPVGFISIGEEEKVCHFHRSIYRLKQAS</sequence>
<organism evidence="2">
    <name type="scientific">Sesamum calycinum</name>
    <dbReference type="NCBI Taxonomy" id="2727403"/>
    <lineage>
        <taxon>Eukaryota</taxon>
        <taxon>Viridiplantae</taxon>
        <taxon>Streptophyta</taxon>
        <taxon>Embryophyta</taxon>
        <taxon>Tracheophyta</taxon>
        <taxon>Spermatophyta</taxon>
        <taxon>Magnoliopsida</taxon>
        <taxon>eudicotyledons</taxon>
        <taxon>Gunneridae</taxon>
        <taxon>Pentapetalae</taxon>
        <taxon>asterids</taxon>
        <taxon>lamiids</taxon>
        <taxon>Lamiales</taxon>
        <taxon>Pedaliaceae</taxon>
        <taxon>Sesamum</taxon>
    </lineage>
</organism>
<dbReference type="AlphaFoldDB" id="A0AAW2NXD7"/>
<accession>A0AAW2NXD7</accession>
<reference evidence="2" key="1">
    <citation type="submission" date="2020-06" db="EMBL/GenBank/DDBJ databases">
        <authorList>
            <person name="Li T."/>
            <person name="Hu X."/>
            <person name="Zhang T."/>
            <person name="Song X."/>
            <person name="Zhang H."/>
            <person name="Dai N."/>
            <person name="Sheng W."/>
            <person name="Hou X."/>
            <person name="Wei L."/>
        </authorList>
    </citation>
    <scope>NUCLEOTIDE SEQUENCE</scope>
    <source>
        <strain evidence="2">KEN8</strain>
        <tissue evidence="2">Leaf</tissue>
    </source>
</reference>
<comment type="caution">
    <text evidence="2">The sequence shown here is derived from an EMBL/GenBank/DDBJ whole genome shotgun (WGS) entry which is preliminary data.</text>
</comment>
<dbReference type="EMBL" id="JACGWM010000010">
    <property type="protein sequence ID" value="KAL0347851.1"/>
    <property type="molecule type" value="Genomic_DNA"/>
</dbReference>
<feature type="domain" description="Reverse transcriptase Ty1/copia-type" evidence="1">
    <location>
        <begin position="74"/>
        <end position="200"/>
    </location>
</feature>
<dbReference type="InterPro" id="IPR013103">
    <property type="entry name" value="RVT_2"/>
</dbReference>
<reference evidence="2" key="2">
    <citation type="journal article" date="2024" name="Plant">
        <title>Genomic evolution and insights into agronomic trait innovations of Sesamum species.</title>
        <authorList>
            <person name="Miao H."/>
            <person name="Wang L."/>
            <person name="Qu L."/>
            <person name="Liu H."/>
            <person name="Sun Y."/>
            <person name="Le M."/>
            <person name="Wang Q."/>
            <person name="Wei S."/>
            <person name="Zheng Y."/>
            <person name="Lin W."/>
            <person name="Duan Y."/>
            <person name="Cao H."/>
            <person name="Xiong S."/>
            <person name="Wang X."/>
            <person name="Wei L."/>
            <person name="Li C."/>
            <person name="Ma Q."/>
            <person name="Ju M."/>
            <person name="Zhao R."/>
            <person name="Li G."/>
            <person name="Mu C."/>
            <person name="Tian Q."/>
            <person name="Mei H."/>
            <person name="Zhang T."/>
            <person name="Gao T."/>
            <person name="Zhang H."/>
        </authorList>
    </citation>
    <scope>NUCLEOTIDE SEQUENCE</scope>
    <source>
        <strain evidence="2">KEN8</strain>
    </source>
</reference>
<protein>
    <submittedName>
        <fullName evidence="2">Retrovirus-related Pol polyprotein from transposon TNT 1-94</fullName>
    </submittedName>
</protein>
<gene>
    <name evidence="2" type="ORF">Scaly_1801100</name>
</gene>
<proteinExistence type="predicted"/>